<comment type="caution">
    <text evidence="2">The sequence shown here is derived from an EMBL/GenBank/DDBJ whole genome shotgun (WGS) entry which is preliminary data.</text>
</comment>
<protein>
    <submittedName>
        <fullName evidence="2">Uncharacterized protein</fullName>
    </submittedName>
</protein>
<dbReference type="RefSeq" id="WP_108027185.1">
    <property type="nucleotide sequence ID" value="NZ_QAYC01000007.1"/>
</dbReference>
<dbReference type="AlphaFoldDB" id="A0A8E2VKH5"/>
<proteinExistence type="predicted"/>
<gene>
    <name evidence="2" type="ORF">C8N38_10762</name>
</gene>
<sequence length="66" mass="7236">MDRELTALETRLTRLGTEVDGLTRAIDRQAREIAGFQRLVAGTLARSAARDRADAGSERQPAQVAR</sequence>
<reference evidence="2 3" key="1">
    <citation type="submission" date="2018-04" db="EMBL/GenBank/DDBJ databases">
        <title>Genomic Encyclopedia of Archaeal and Bacterial Type Strains, Phase II (KMG-II): from individual species to whole genera.</title>
        <authorList>
            <person name="Goeker M."/>
        </authorList>
    </citation>
    <scope>NUCLEOTIDE SEQUENCE [LARGE SCALE GENOMIC DNA]</scope>
    <source>
        <strain evidence="2 3">DSM 19783</strain>
    </source>
</reference>
<feature type="compositionally biased region" description="Basic and acidic residues" evidence="1">
    <location>
        <begin position="48"/>
        <end position="57"/>
    </location>
</feature>
<evidence type="ECO:0000313" key="2">
    <source>
        <dbReference type="EMBL" id="PTW49540.1"/>
    </source>
</evidence>
<dbReference type="Proteomes" id="UP000244037">
    <property type="component" value="Unassembled WGS sequence"/>
</dbReference>
<keyword evidence="3" id="KW-1185">Reference proteome</keyword>
<feature type="region of interest" description="Disordered" evidence="1">
    <location>
        <begin position="45"/>
        <end position="66"/>
    </location>
</feature>
<accession>A0A8E2VKH5</accession>
<name>A0A8E2VKH5_9RHOB</name>
<organism evidence="2 3">
    <name type="scientific">Rhodovulum kholense</name>
    <dbReference type="NCBI Taxonomy" id="453584"/>
    <lineage>
        <taxon>Bacteria</taxon>
        <taxon>Pseudomonadati</taxon>
        <taxon>Pseudomonadota</taxon>
        <taxon>Alphaproteobacteria</taxon>
        <taxon>Rhodobacterales</taxon>
        <taxon>Paracoccaceae</taxon>
        <taxon>Rhodovulum</taxon>
    </lineage>
</organism>
<dbReference type="EMBL" id="QAYC01000007">
    <property type="protein sequence ID" value="PTW49540.1"/>
    <property type="molecule type" value="Genomic_DNA"/>
</dbReference>
<evidence type="ECO:0000256" key="1">
    <source>
        <dbReference type="SAM" id="MobiDB-lite"/>
    </source>
</evidence>
<evidence type="ECO:0000313" key="3">
    <source>
        <dbReference type="Proteomes" id="UP000244037"/>
    </source>
</evidence>